<keyword evidence="4" id="KW-1185">Reference proteome</keyword>
<name>A0ABY6M1D0_9FLAO</name>
<keyword evidence="1" id="KW-1133">Transmembrane helix</keyword>
<dbReference type="RefSeq" id="WP_264434090.1">
    <property type="nucleotide sequence ID" value="NZ_CP081495.1"/>
</dbReference>
<feature type="transmembrane region" description="Helical" evidence="1">
    <location>
        <begin position="32"/>
        <end position="50"/>
    </location>
</feature>
<gene>
    <name evidence="3" type="ORF">K5I29_01450</name>
</gene>
<evidence type="ECO:0000256" key="1">
    <source>
        <dbReference type="SAM" id="Phobius"/>
    </source>
</evidence>
<reference evidence="3" key="1">
    <citation type="submission" date="2021-08" db="EMBL/GenBank/DDBJ databases">
        <title>Flavobacterium sp. strain CC-SYL302.</title>
        <authorList>
            <person name="Lin S.-Y."/>
            <person name="Lee T.-H."/>
            <person name="Young C.-C."/>
        </authorList>
    </citation>
    <scope>NUCLEOTIDE SEQUENCE</scope>
    <source>
        <strain evidence="3">CC-SYL302</strain>
    </source>
</reference>
<keyword evidence="1" id="KW-0812">Transmembrane</keyword>
<evidence type="ECO:0000313" key="3">
    <source>
        <dbReference type="EMBL" id="UYW01617.1"/>
    </source>
</evidence>
<feature type="domain" description="YdbS-like PH" evidence="2">
    <location>
        <begin position="88"/>
        <end position="151"/>
    </location>
</feature>
<protein>
    <submittedName>
        <fullName evidence="3">PH domain-containing protein</fullName>
    </submittedName>
</protein>
<dbReference type="Pfam" id="PF03703">
    <property type="entry name" value="bPH_2"/>
    <property type="match status" value="1"/>
</dbReference>
<dbReference type="Proteomes" id="UP001163328">
    <property type="component" value="Chromosome"/>
</dbReference>
<proteinExistence type="predicted"/>
<organism evidence="3 4">
    <name type="scientific">Flavobacterium agricola</name>
    <dbReference type="NCBI Taxonomy" id="2870839"/>
    <lineage>
        <taxon>Bacteria</taxon>
        <taxon>Pseudomonadati</taxon>
        <taxon>Bacteroidota</taxon>
        <taxon>Flavobacteriia</taxon>
        <taxon>Flavobacteriales</taxon>
        <taxon>Flavobacteriaceae</taxon>
        <taxon>Flavobacterium</taxon>
    </lineage>
</organism>
<accession>A0ABY6M1D0</accession>
<evidence type="ECO:0000259" key="2">
    <source>
        <dbReference type="Pfam" id="PF03703"/>
    </source>
</evidence>
<sequence length="173" mass="19588">MSDFYNQTVDFAAIPEYQQTQLTPLHSNYKKVVLCHYLLIFLFFGGAWAVSLYFNLLPILVLLVGAACSVLLLIFLVVINLKAINQRGFAFRAHDIISHSGFLLKSTAVVPNNRIQHISINQGLFSRWFNLCELRIYTASTNSSDIVIQGILYKDALRYKAFILNQINALAND</sequence>
<dbReference type="PANTHER" id="PTHR34473">
    <property type="entry name" value="UPF0699 TRANSMEMBRANE PROTEIN YDBS"/>
    <property type="match status" value="1"/>
</dbReference>
<evidence type="ECO:0000313" key="4">
    <source>
        <dbReference type="Proteomes" id="UP001163328"/>
    </source>
</evidence>
<keyword evidence="1" id="KW-0472">Membrane</keyword>
<feature type="transmembrane region" description="Helical" evidence="1">
    <location>
        <begin position="56"/>
        <end position="79"/>
    </location>
</feature>
<dbReference type="EMBL" id="CP081495">
    <property type="protein sequence ID" value="UYW01617.1"/>
    <property type="molecule type" value="Genomic_DNA"/>
</dbReference>
<dbReference type="InterPro" id="IPR005182">
    <property type="entry name" value="YdbS-like_PH"/>
</dbReference>
<dbReference type="PANTHER" id="PTHR34473:SF2">
    <property type="entry name" value="UPF0699 TRANSMEMBRANE PROTEIN YDBT"/>
    <property type="match status" value="1"/>
</dbReference>